<proteinExistence type="inferred from homology"/>
<evidence type="ECO:0000256" key="5">
    <source>
        <dbReference type="HAMAP-Rule" id="MF_01328"/>
    </source>
</evidence>
<dbReference type="InterPro" id="IPR002136">
    <property type="entry name" value="Ribosomal_uL4"/>
</dbReference>
<dbReference type="Proteomes" id="UP000231056">
    <property type="component" value="Unassembled WGS sequence"/>
</dbReference>
<dbReference type="InterPro" id="IPR023574">
    <property type="entry name" value="Ribosomal_uL4_dom_sf"/>
</dbReference>
<reference evidence="6 7" key="1">
    <citation type="submission" date="2017-09" db="EMBL/GenBank/DDBJ databases">
        <title>Depth-based differentiation of microbial function through sediment-hosted aquifers and enrichment of novel symbionts in the deep terrestrial subsurface.</title>
        <authorList>
            <person name="Probst A.J."/>
            <person name="Ladd B."/>
            <person name="Jarett J.K."/>
            <person name="Geller-Mcgrath D.E."/>
            <person name="Sieber C.M."/>
            <person name="Emerson J.B."/>
            <person name="Anantharaman K."/>
            <person name="Thomas B.C."/>
            <person name="Malmstrom R."/>
            <person name="Stieglmeier M."/>
            <person name="Klingl A."/>
            <person name="Woyke T."/>
            <person name="Ryan C.M."/>
            <person name="Banfield J.F."/>
        </authorList>
    </citation>
    <scope>NUCLEOTIDE SEQUENCE [LARGE SCALE GENOMIC DNA]</scope>
    <source>
        <strain evidence="6">CG11_big_fil_rev_8_21_14_0_20_36_8</strain>
    </source>
</reference>
<dbReference type="PANTHER" id="PTHR10746:SF6">
    <property type="entry name" value="LARGE RIBOSOMAL SUBUNIT PROTEIN UL4M"/>
    <property type="match status" value="1"/>
</dbReference>
<dbReference type="EMBL" id="PCVM01000006">
    <property type="protein sequence ID" value="PIQ73838.1"/>
    <property type="molecule type" value="Genomic_DNA"/>
</dbReference>
<accession>A0A2M6IV96</accession>
<evidence type="ECO:0000256" key="4">
    <source>
        <dbReference type="ARBA" id="ARBA00035244"/>
    </source>
</evidence>
<evidence type="ECO:0000256" key="3">
    <source>
        <dbReference type="ARBA" id="ARBA00023274"/>
    </source>
</evidence>
<dbReference type="GO" id="GO:0019843">
    <property type="term" value="F:rRNA binding"/>
    <property type="evidence" value="ECO:0007669"/>
    <property type="project" value="UniProtKB-UniRule"/>
</dbReference>
<evidence type="ECO:0000313" key="7">
    <source>
        <dbReference type="Proteomes" id="UP000231056"/>
    </source>
</evidence>
<sequence>MVTTKKNTEVEKKSKIATEAKAPKVAKKVSKFVIPVYSIKGVEAETITLDKDIFGKEPNDELIAHYLHVYRTNQRQGTVSVKTRAEVIGTTKKVWKQKGTGRARHGSAKANLFVGGGVTFGPKPRVFETRLNKKQRLLALFTSLSQMYREKGMFGLSTTGISKTPKTSLIASLLSTLKLEGKKVMFIVAKREKNAFLLSARNIQGVTVEQSSTINTYLIMNNNVIFWVDNALSAFSEHFITSEQK</sequence>
<dbReference type="InterPro" id="IPR013005">
    <property type="entry name" value="Ribosomal_uL4-like"/>
</dbReference>
<dbReference type="NCBIfam" id="TIGR03953">
    <property type="entry name" value="rplD_bact"/>
    <property type="match status" value="1"/>
</dbReference>
<keyword evidence="5" id="KW-0694">RNA-binding</keyword>
<gene>
    <name evidence="5" type="primary">rplD</name>
    <name evidence="6" type="ORF">COV58_00255</name>
</gene>
<dbReference type="PANTHER" id="PTHR10746">
    <property type="entry name" value="50S RIBOSOMAL PROTEIN L4"/>
    <property type="match status" value="1"/>
</dbReference>
<organism evidence="6 7">
    <name type="scientific">Candidatus Roizmanbacteria bacterium CG11_big_fil_rev_8_21_14_0_20_36_8</name>
    <dbReference type="NCBI Taxonomy" id="1974856"/>
    <lineage>
        <taxon>Bacteria</taxon>
        <taxon>Candidatus Roizmaniibacteriota</taxon>
    </lineage>
</organism>
<dbReference type="AlphaFoldDB" id="A0A2M6IV96"/>
<comment type="similarity">
    <text evidence="1 5">Belongs to the universal ribosomal protein uL4 family.</text>
</comment>
<evidence type="ECO:0000313" key="6">
    <source>
        <dbReference type="EMBL" id="PIQ73838.1"/>
    </source>
</evidence>
<dbReference type="SUPFAM" id="SSF52166">
    <property type="entry name" value="Ribosomal protein L4"/>
    <property type="match status" value="1"/>
</dbReference>
<evidence type="ECO:0000256" key="1">
    <source>
        <dbReference type="ARBA" id="ARBA00010528"/>
    </source>
</evidence>
<dbReference type="Gene3D" id="3.40.1370.10">
    <property type="match status" value="1"/>
</dbReference>
<comment type="function">
    <text evidence="5">One of the primary rRNA binding proteins, this protein initially binds near the 5'-end of the 23S rRNA. It is important during the early stages of 50S assembly. It makes multiple contacts with different domains of the 23S rRNA in the assembled 50S subunit and ribosome.</text>
</comment>
<comment type="caution">
    <text evidence="6">The sequence shown here is derived from an EMBL/GenBank/DDBJ whole genome shotgun (WGS) entry which is preliminary data.</text>
</comment>
<comment type="subunit">
    <text evidence="5">Part of the 50S ribosomal subunit.</text>
</comment>
<protein>
    <recommendedName>
        <fullName evidence="4 5">Large ribosomal subunit protein uL4</fullName>
    </recommendedName>
</protein>
<dbReference type="GO" id="GO:1990904">
    <property type="term" value="C:ribonucleoprotein complex"/>
    <property type="evidence" value="ECO:0007669"/>
    <property type="project" value="UniProtKB-KW"/>
</dbReference>
<keyword evidence="5" id="KW-0699">rRNA-binding</keyword>
<name>A0A2M6IV96_9BACT</name>
<dbReference type="HAMAP" id="MF_01328_B">
    <property type="entry name" value="Ribosomal_uL4_B"/>
    <property type="match status" value="1"/>
</dbReference>
<keyword evidence="3 5" id="KW-0687">Ribonucleoprotein</keyword>
<dbReference type="GO" id="GO:0006412">
    <property type="term" value="P:translation"/>
    <property type="evidence" value="ECO:0007669"/>
    <property type="project" value="UniProtKB-UniRule"/>
</dbReference>
<keyword evidence="2 5" id="KW-0689">Ribosomal protein</keyword>
<comment type="function">
    <text evidence="5">Forms part of the polypeptide exit tunnel.</text>
</comment>
<dbReference type="GO" id="GO:0005840">
    <property type="term" value="C:ribosome"/>
    <property type="evidence" value="ECO:0007669"/>
    <property type="project" value="UniProtKB-KW"/>
</dbReference>
<evidence type="ECO:0000256" key="2">
    <source>
        <dbReference type="ARBA" id="ARBA00022980"/>
    </source>
</evidence>
<dbReference type="GO" id="GO:0003735">
    <property type="term" value="F:structural constituent of ribosome"/>
    <property type="evidence" value="ECO:0007669"/>
    <property type="project" value="InterPro"/>
</dbReference>
<dbReference type="Pfam" id="PF00573">
    <property type="entry name" value="Ribosomal_L4"/>
    <property type="match status" value="1"/>
</dbReference>